<proteinExistence type="predicted"/>
<dbReference type="Proteomes" id="UP001174908">
    <property type="component" value="Unassembled WGS sequence"/>
</dbReference>
<comment type="caution">
    <text evidence="1">The sequence shown here is derived from an EMBL/GenBank/DDBJ whole genome shotgun (WGS) entry which is preliminary data.</text>
</comment>
<evidence type="ECO:0000313" key="2">
    <source>
        <dbReference type="Proteomes" id="UP001174908"/>
    </source>
</evidence>
<feature type="non-terminal residue" evidence="1">
    <location>
        <position position="151"/>
    </location>
</feature>
<evidence type="ECO:0000313" key="1">
    <source>
        <dbReference type="EMBL" id="MDM0042854.1"/>
    </source>
</evidence>
<protein>
    <submittedName>
        <fullName evidence="1">Uncharacterized protein</fullName>
    </submittedName>
</protein>
<dbReference type="RefSeq" id="WP_286657988.1">
    <property type="nucleotide sequence ID" value="NZ_JASZYV010000001.1"/>
</dbReference>
<accession>A0ABT7N4I6</accession>
<reference evidence="1" key="1">
    <citation type="submission" date="2023-06" db="EMBL/GenBank/DDBJ databases">
        <authorList>
            <person name="Jiang Y."/>
            <person name="Liu Q."/>
        </authorList>
    </citation>
    <scope>NUCLEOTIDE SEQUENCE</scope>
    <source>
        <strain evidence="1">CGMCC 1.12089</strain>
    </source>
</reference>
<sequence>MRPQFRRTWQFASNAHAYRLYIFNDPTQNSSFRARLAAISEALDYRTDFKDLSNFGVIPRTKDSIRHQPSRLGRSLALWHTNESFVNTDEAYLQQMLPAIHLSERPGSSKNAVLTLKAKRPNRHGWAFLGCKSLTMTYFHTGTRTIIGAEA</sequence>
<organism evidence="1 2">
    <name type="scientific">Variovorax dokdonensis</name>
    <dbReference type="NCBI Taxonomy" id="344883"/>
    <lineage>
        <taxon>Bacteria</taxon>
        <taxon>Pseudomonadati</taxon>
        <taxon>Pseudomonadota</taxon>
        <taxon>Betaproteobacteria</taxon>
        <taxon>Burkholderiales</taxon>
        <taxon>Comamonadaceae</taxon>
        <taxon>Variovorax</taxon>
    </lineage>
</organism>
<dbReference type="EMBL" id="JASZYV010000001">
    <property type="protein sequence ID" value="MDM0042854.1"/>
    <property type="molecule type" value="Genomic_DNA"/>
</dbReference>
<name>A0ABT7N4I6_9BURK</name>
<gene>
    <name evidence="1" type="ORF">QTH91_00005</name>
</gene>
<keyword evidence="2" id="KW-1185">Reference proteome</keyword>